<evidence type="ECO:0000313" key="3">
    <source>
        <dbReference type="Proteomes" id="UP000620104"/>
    </source>
</evidence>
<feature type="region of interest" description="Disordered" evidence="1">
    <location>
        <begin position="1"/>
        <end position="47"/>
    </location>
</feature>
<feature type="region of interest" description="Disordered" evidence="1">
    <location>
        <begin position="104"/>
        <end position="158"/>
    </location>
</feature>
<gene>
    <name evidence="2" type="ORF">NliqN6_4374</name>
</gene>
<evidence type="ECO:0000256" key="1">
    <source>
        <dbReference type="SAM" id="MobiDB-lite"/>
    </source>
</evidence>
<feature type="compositionally biased region" description="Basic residues" evidence="1">
    <location>
        <begin position="132"/>
        <end position="147"/>
    </location>
</feature>
<comment type="caution">
    <text evidence="2">The sequence shown here is derived from an EMBL/GenBank/DDBJ whole genome shotgun (WGS) entry which is preliminary data.</text>
</comment>
<dbReference type="Proteomes" id="UP000620104">
    <property type="component" value="Unassembled WGS sequence"/>
</dbReference>
<feature type="compositionally biased region" description="Polar residues" evidence="1">
    <location>
        <begin position="32"/>
        <end position="47"/>
    </location>
</feature>
<feature type="compositionally biased region" description="Basic and acidic residues" evidence="1">
    <location>
        <begin position="148"/>
        <end position="157"/>
    </location>
</feature>
<proteinExistence type="predicted"/>
<reference evidence="2" key="1">
    <citation type="submission" date="2020-07" db="EMBL/GenBank/DDBJ databases">
        <title>Draft Genome Sequence of a Deep-Sea Yeast, Naganishia (Cryptococcus) liquefaciens strain N6.</title>
        <authorList>
            <person name="Han Y.W."/>
            <person name="Kajitani R."/>
            <person name="Morimoto H."/>
            <person name="Parhat M."/>
            <person name="Tsubouchi H."/>
            <person name="Bakenova O."/>
            <person name="Ogata M."/>
            <person name="Argunhan B."/>
            <person name="Aoki R."/>
            <person name="Kajiwara S."/>
            <person name="Itoh T."/>
            <person name="Iwasaki H."/>
        </authorList>
    </citation>
    <scope>NUCLEOTIDE SEQUENCE</scope>
    <source>
        <strain evidence="2">N6</strain>
    </source>
</reference>
<dbReference type="AlphaFoldDB" id="A0A8H3YH87"/>
<dbReference type="EMBL" id="BLZA01000023">
    <property type="protein sequence ID" value="GHJ87972.1"/>
    <property type="molecule type" value="Genomic_DNA"/>
</dbReference>
<feature type="compositionally biased region" description="Polar residues" evidence="1">
    <location>
        <begin position="112"/>
        <end position="122"/>
    </location>
</feature>
<dbReference type="OrthoDB" id="10629764at2759"/>
<feature type="compositionally biased region" description="Low complexity" evidence="1">
    <location>
        <begin position="17"/>
        <end position="31"/>
    </location>
</feature>
<keyword evidence="3" id="KW-1185">Reference proteome</keyword>
<sequence length="218" mass="23474">MHGSGSMPAPPMLSRTPGVSSAAGARPSSSPCMPNSPTRSSIPQQFPSTSNLYHAQAAFFNAGHSLPGYTFHGSSIPSQGNLSYPPRQPPAPPIAFNAHVLPGFARPDEQNESGNECGNSDTDFAHSDASVGRRRSARRRREKRKKGKEMSMDEGKGKVNKAKAIWCDAEDAIITEALKSKVETMTAGDNGFTPSVYKEIADRCNSEVPRAERTVEDR</sequence>
<organism evidence="2 3">
    <name type="scientific">Naganishia liquefaciens</name>
    <dbReference type="NCBI Taxonomy" id="104408"/>
    <lineage>
        <taxon>Eukaryota</taxon>
        <taxon>Fungi</taxon>
        <taxon>Dikarya</taxon>
        <taxon>Basidiomycota</taxon>
        <taxon>Agaricomycotina</taxon>
        <taxon>Tremellomycetes</taxon>
        <taxon>Filobasidiales</taxon>
        <taxon>Filobasidiaceae</taxon>
        <taxon>Naganishia</taxon>
    </lineage>
</organism>
<name>A0A8H3YH87_9TREE</name>
<evidence type="ECO:0000313" key="2">
    <source>
        <dbReference type="EMBL" id="GHJ87972.1"/>
    </source>
</evidence>
<accession>A0A8H3YH87</accession>
<protein>
    <submittedName>
        <fullName evidence="2">Uncharacterized protein</fullName>
    </submittedName>
</protein>